<name>A0A3P6BAB8_BRACM</name>
<dbReference type="AlphaFoldDB" id="A0A3P6BAB8"/>
<organism evidence="1">
    <name type="scientific">Brassica campestris</name>
    <name type="common">Field mustard</name>
    <dbReference type="NCBI Taxonomy" id="3711"/>
    <lineage>
        <taxon>Eukaryota</taxon>
        <taxon>Viridiplantae</taxon>
        <taxon>Streptophyta</taxon>
        <taxon>Embryophyta</taxon>
        <taxon>Tracheophyta</taxon>
        <taxon>Spermatophyta</taxon>
        <taxon>Magnoliopsida</taxon>
        <taxon>eudicotyledons</taxon>
        <taxon>Gunneridae</taxon>
        <taxon>Pentapetalae</taxon>
        <taxon>rosids</taxon>
        <taxon>malvids</taxon>
        <taxon>Brassicales</taxon>
        <taxon>Brassicaceae</taxon>
        <taxon>Brassiceae</taxon>
        <taxon>Brassica</taxon>
    </lineage>
</organism>
<gene>
    <name evidence="1" type="ORF">BRAA07T30303Z</name>
</gene>
<protein>
    <submittedName>
        <fullName evidence="1">Uncharacterized protein</fullName>
    </submittedName>
</protein>
<proteinExistence type="predicted"/>
<dbReference type="EMBL" id="LR031574">
    <property type="protein sequence ID" value="VDC99997.1"/>
    <property type="molecule type" value="Genomic_DNA"/>
</dbReference>
<sequence length="36" mass="4266">MRFNPEKEASSLFNPIPFFMNNNLNPFQEFTTCLLL</sequence>
<reference evidence="1" key="1">
    <citation type="submission" date="2018-11" db="EMBL/GenBank/DDBJ databases">
        <authorList>
            <consortium name="Genoscope - CEA"/>
            <person name="William W."/>
        </authorList>
    </citation>
    <scope>NUCLEOTIDE SEQUENCE</scope>
</reference>
<evidence type="ECO:0000313" key="1">
    <source>
        <dbReference type="EMBL" id="VDC99997.1"/>
    </source>
</evidence>
<accession>A0A3P6BAB8</accession>